<organism evidence="2 3">
    <name type="scientific">Plakobranchus ocellatus</name>
    <dbReference type="NCBI Taxonomy" id="259542"/>
    <lineage>
        <taxon>Eukaryota</taxon>
        <taxon>Metazoa</taxon>
        <taxon>Spiralia</taxon>
        <taxon>Lophotrochozoa</taxon>
        <taxon>Mollusca</taxon>
        <taxon>Gastropoda</taxon>
        <taxon>Heterobranchia</taxon>
        <taxon>Euthyneura</taxon>
        <taxon>Panpulmonata</taxon>
        <taxon>Sacoglossa</taxon>
        <taxon>Placobranchoidea</taxon>
        <taxon>Plakobranchidae</taxon>
        <taxon>Plakobranchus</taxon>
    </lineage>
</organism>
<dbReference type="EMBL" id="BLXT01002485">
    <property type="protein sequence ID" value="GFN95298.1"/>
    <property type="molecule type" value="Genomic_DNA"/>
</dbReference>
<accession>A0AAV3ZLQ6</accession>
<dbReference type="AlphaFoldDB" id="A0AAV3ZLQ6"/>
<feature type="compositionally biased region" description="Basic and acidic residues" evidence="1">
    <location>
        <begin position="182"/>
        <end position="191"/>
    </location>
</feature>
<feature type="compositionally biased region" description="Basic and acidic residues" evidence="1">
    <location>
        <begin position="113"/>
        <end position="126"/>
    </location>
</feature>
<proteinExistence type="predicted"/>
<evidence type="ECO:0000313" key="2">
    <source>
        <dbReference type="EMBL" id="GFN95298.1"/>
    </source>
</evidence>
<evidence type="ECO:0000313" key="3">
    <source>
        <dbReference type="Proteomes" id="UP000735302"/>
    </source>
</evidence>
<feature type="compositionally biased region" description="Basic and acidic residues" evidence="1">
    <location>
        <begin position="56"/>
        <end position="74"/>
    </location>
</feature>
<keyword evidence="3" id="KW-1185">Reference proteome</keyword>
<comment type="caution">
    <text evidence="2">The sequence shown here is derived from an EMBL/GenBank/DDBJ whole genome shotgun (WGS) entry which is preliminary data.</text>
</comment>
<name>A0AAV3ZLQ6_9GAST</name>
<sequence length="221" mass="24433">MYGVPPNTPTDFMMQFFASCERQGLLRGQAGYNWRAAGPRRWADGEQEQGQNAQEIEGRNHPDLHLESVGHKEGQGTNSSEVESFEQVQVTNEIVLADISKKLNKFLTHSPPRKRETPMLSEEKLENGASTASEEEVEEMMVNPDICSGLGQSNGSARGWTRDTKLQDIVEEVDMSGSPAQPREDSDHADHPPGQSSNDSIAEAENVRSNLPDVTVRLSRT</sequence>
<feature type="region of interest" description="Disordered" evidence="1">
    <location>
        <begin position="38"/>
        <end position="84"/>
    </location>
</feature>
<feature type="compositionally biased region" description="Polar residues" evidence="1">
    <location>
        <begin position="75"/>
        <end position="84"/>
    </location>
</feature>
<evidence type="ECO:0000256" key="1">
    <source>
        <dbReference type="SAM" id="MobiDB-lite"/>
    </source>
</evidence>
<gene>
    <name evidence="2" type="ORF">PoB_002180400</name>
</gene>
<feature type="region of interest" description="Disordered" evidence="1">
    <location>
        <begin position="108"/>
        <end position="221"/>
    </location>
</feature>
<dbReference type="Proteomes" id="UP000735302">
    <property type="component" value="Unassembled WGS sequence"/>
</dbReference>
<protein>
    <submittedName>
        <fullName evidence="2">Uncharacterized protein</fullName>
    </submittedName>
</protein>
<reference evidence="2 3" key="1">
    <citation type="journal article" date="2021" name="Elife">
        <title>Chloroplast acquisition without the gene transfer in kleptoplastic sea slugs, Plakobranchus ocellatus.</title>
        <authorList>
            <person name="Maeda T."/>
            <person name="Takahashi S."/>
            <person name="Yoshida T."/>
            <person name="Shimamura S."/>
            <person name="Takaki Y."/>
            <person name="Nagai Y."/>
            <person name="Toyoda A."/>
            <person name="Suzuki Y."/>
            <person name="Arimoto A."/>
            <person name="Ishii H."/>
            <person name="Satoh N."/>
            <person name="Nishiyama T."/>
            <person name="Hasebe M."/>
            <person name="Maruyama T."/>
            <person name="Minagawa J."/>
            <person name="Obokata J."/>
            <person name="Shigenobu S."/>
        </authorList>
    </citation>
    <scope>NUCLEOTIDE SEQUENCE [LARGE SCALE GENOMIC DNA]</scope>
</reference>